<keyword evidence="10 15" id="KW-0460">Magnesium</keyword>
<dbReference type="PANTHER" id="PTHR11076">
    <property type="entry name" value="DNA REPAIR POLYMERASE UMUC / TRANSFERASE FAMILY MEMBER"/>
    <property type="match status" value="1"/>
</dbReference>
<sequence length="404" mass="46174">MNRNIVHIDLDTFFVSCERLMNRELIGKPVLVGGTSGRGVVAACSYEARQYGVHSAMPMQMARRLCPEAIVVKGNSSIYSKFSDEITDIIKEEAPLYEKSSIDEFYIDVSGMDKFYGCYKWAQELRQRIIDQTHLPISFGLSTNKTVSKVATGEIKPNNFQQIEYGHEKEFLAPLPVKKIPMVGDQTYKMLLSMGIRYVKTIQEMPIELMDKVMGKNGIVLWKKAQGIDNSLVEPYHERKSISSSLTFEKDTIDVQALKNLLLAMAEKLAFYLRNGNKLTSCVTVTVRYSDFDTRTRQKRIPYTSLDHTLIQTTMELFDQLYTRRVLVRLVGVRFSHLVGGSYQMKLFEDDTKLINLYQRMDKIRNRFGQNAVQRASTMGTRGIGQMSNPFNGQPPVIPAHRRM</sequence>
<organism evidence="18 19">
    <name type="scientific">Draconibacterium sediminis</name>
    <dbReference type="NCBI Taxonomy" id="1544798"/>
    <lineage>
        <taxon>Bacteria</taxon>
        <taxon>Pseudomonadati</taxon>
        <taxon>Bacteroidota</taxon>
        <taxon>Bacteroidia</taxon>
        <taxon>Marinilabiliales</taxon>
        <taxon>Prolixibacteraceae</taxon>
        <taxon>Draconibacterium</taxon>
    </lineage>
</organism>
<reference evidence="18 19" key="1">
    <citation type="submission" date="2014-09" db="EMBL/GenBank/DDBJ databases">
        <title>Draft Genome Sequence of Draconibacterium sp. JN14CK-3.</title>
        <authorList>
            <person name="Dong C."/>
            <person name="Lai Q."/>
            <person name="Shao Z."/>
        </authorList>
    </citation>
    <scope>NUCLEOTIDE SEQUENCE [LARGE SCALE GENOMIC DNA]</scope>
    <source>
        <strain evidence="18 19">JN14CK-3</strain>
    </source>
</reference>
<dbReference type="Pfam" id="PF00817">
    <property type="entry name" value="IMS"/>
    <property type="match status" value="1"/>
</dbReference>
<comment type="caution">
    <text evidence="18">The sequence shown here is derived from an EMBL/GenBank/DDBJ whole genome shotgun (WGS) entry which is preliminary data.</text>
</comment>
<dbReference type="GO" id="GO:0005829">
    <property type="term" value="C:cytosol"/>
    <property type="evidence" value="ECO:0007669"/>
    <property type="project" value="TreeGrafter"/>
</dbReference>
<dbReference type="PROSITE" id="PS50173">
    <property type="entry name" value="UMUC"/>
    <property type="match status" value="1"/>
</dbReference>
<dbReference type="Gene3D" id="3.40.1170.60">
    <property type="match status" value="1"/>
</dbReference>
<dbReference type="SUPFAM" id="SSF100879">
    <property type="entry name" value="Lesion bypass DNA polymerase (Y-family), little finger domain"/>
    <property type="match status" value="1"/>
</dbReference>
<feature type="region of interest" description="Disordered" evidence="16">
    <location>
        <begin position="381"/>
        <end position="404"/>
    </location>
</feature>
<dbReference type="InterPro" id="IPR050116">
    <property type="entry name" value="DNA_polymerase-Y"/>
</dbReference>
<dbReference type="Gene3D" id="3.30.70.270">
    <property type="match status" value="1"/>
</dbReference>
<evidence type="ECO:0000256" key="13">
    <source>
        <dbReference type="ARBA" id="ARBA00023204"/>
    </source>
</evidence>
<evidence type="ECO:0000256" key="5">
    <source>
        <dbReference type="ARBA" id="ARBA00022679"/>
    </source>
</evidence>
<dbReference type="NCBIfam" id="NF002677">
    <property type="entry name" value="PRK02406.1"/>
    <property type="match status" value="1"/>
</dbReference>
<dbReference type="InterPro" id="IPR043128">
    <property type="entry name" value="Rev_trsase/Diguanyl_cyclase"/>
</dbReference>
<dbReference type="SUPFAM" id="SSF56672">
    <property type="entry name" value="DNA/RNA polymerases"/>
    <property type="match status" value="1"/>
</dbReference>
<name>A0A0D8J5B9_9BACT</name>
<dbReference type="InterPro" id="IPR022880">
    <property type="entry name" value="DNApol_IV"/>
</dbReference>
<evidence type="ECO:0000256" key="12">
    <source>
        <dbReference type="ARBA" id="ARBA00023125"/>
    </source>
</evidence>
<feature type="active site" evidence="15">
    <location>
        <position position="104"/>
    </location>
</feature>
<evidence type="ECO:0000256" key="7">
    <source>
        <dbReference type="ARBA" id="ARBA00022705"/>
    </source>
</evidence>
<evidence type="ECO:0000256" key="1">
    <source>
        <dbReference type="ARBA" id="ARBA00004496"/>
    </source>
</evidence>
<keyword evidence="5 15" id="KW-0808">Transferase</keyword>
<dbReference type="GO" id="GO:0000287">
    <property type="term" value="F:magnesium ion binding"/>
    <property type="evidence" value="ECO:0007669"/>
    <property type="project" value="UniProtKB-UniRule"/>
</dbReference>
<dbReference type="Gene3D" id="3.30.1490.100">
    <property type="entry name" value="DNA polymerase, Y-family, little finger domain"/>
    <property type="match status" value="1"/>
</dbReference>
<keyword evidence="12 15" id="KW-0238">DNA-binding</keyword>
<gene>
    <name evidence="15" type="primary">dinB</name>
    <name evidence="18" type="ORF">LH29_19995</name>
</gene>
<keyword evidence="3 15" id="KW-0515">Mutator protein</keyword>
<proteinExistence type="inferred from homology"/>
<comment type="function">
    <text evidence="15">Poorly processive, error-prone DNA polymerase involved in untargeted mutagenesis. Copies undamaged DNA at stalled replication forks, which arise in vivo from mismatched or misaligned primer ends. These misaligned primers can be extended by PolIV. Exhibits no 3'-5' exonuclease (proofreading) activity. May be involved in translesional synthesis, in conjunction with the beta clamp from PolIII.</text>
</comment>
<protein>
    <recommendedName>
        <fullName evidence="15">DNA polymerase IV</fullName>
        <shortName evidence="15">Pol IV</shortName>
        <ecNumber evidence="15">2.7.7.7</ecNumber>
    </recommendedName>
</protein>
<keyword evidence="9 15" id="KW-0227">DNA damage</keyword>
<dbReference type="GO" id="GO:0003684">
    <property type="term" value="F:damaged DNA binding"/>
    <property type="evidence" value="ECO:0007669"/>
    <property type="project" value="InterPro"/>
</dbReference>
<dbReference type="STRING" id="1544798.LH29_19995"/>
<accession>A0A0D8J5B9</accession>
<evidence type="ECO:0000256" key="16">
    <source>
        <dbReference type="SAM" id="MobiDB-lite"/>
    </source>
</evidence>
<evidence type="ECO:0000313" key="19">
    <source>
        <dbReference type="Proteomes" id="UP000032544"/>
    </source>
</evidence>
<keyword evidence="6 15" id="KW-0548">Nucleotidyltransferase</keyword>
<dbReference type="HAMAP" id="MF_01113">
    <property type="entry name" value="DNApol_IV"/>
    <property type="match status" value="1"/>
</dbReference>
<keyword evidence="19" id="KW-1185">Reference proteome</keyword>
<keyword evidence="13 15" id="KW-0234">DNA repair</keyword>
<feature type="binding site" evidence="15">
    <location>
        <position position="103"/>
    </location>
    <ligand>
        <name>Mg(2+)</name>
        <dbReference type="ChEBI" id="CHEBI:18420"/>
    </ligand>
</feature>
<evidence type="ECO:0000256" key="3">
    <source>
        <dbReference type="ARBA" id="ARBA00022457"/>
    </source>
</evidence>
<dbReference type="InterPro" id="IPR017961">
    <property type="entry name" value="DNA_pol_Y-fam_little_finger"/>
</dbReference>
<evidence type="ECO:0000256" key="8">
    <source>
        <dbReference type="ARBA" id="ARBA00022723"/>
    </source>
</evidence>
<keyword evidence="11 15" id="KW-0239">DNA-directed DNA polymerase</keyword>
<dbReference type="GO" id="GO:0009432">
    <property type="term" value="P:SOS response"/>
    <property type="evidence" value="ECO:0007669"/>
    <property type="project" value="TreeGrafter"/>
</dbReference>
<evidence type="ECO:0000256" key="6">
    <source>
        <dbReference type="ARBA" id="ARBA00022695"/>
    </source>
</evidence>
<evidence type="ECO:0000259" key="17">
    <source>
        <dbReference type="PROSITE" id="PS50173"/>
    </source>
</evidence>
<comment type="catalytic activity">
    <reaction evidence="14 15">
        <text>DNA(n) + a 2'-deoxyribonucleoside 5'-triphosphate = DNA(n+1) + diphosphate</text>
        <dbReference type="Rhea" id="RHEA:22508"/>
        <dbReference type="Rhea" id="RHEA-COMP:17339"/>
        <dbReference type="Rhea" id="RHEA-COMP:17340"/>
        <dbReference type="ChEBI" id="CHEBI:33019"/>
        <dbReference type="ChEBI" id="CHEBI:61560"/>
        <dbReference type="ChEBI" id="CHEBI:173112"/>
        <dbReference type="EC" id="2.7.7.7"/>
    </reaction>
</comment>
<feature type="site" description="Substrate discrimination" evidence="15">
    <location>
        <position position="14"/>
    </location>
</feature>
<dbReference type="GO" id="GO:0006261">
    <property type="term" value="P:DNA-templated DNA replication"/>
    <property type="evidence" value="ECO:0007669"/>
    <property type="project" value="UniProtKB-UniRule"/>
</dbReference>
<dbReference type="Gene3D" id="1.10.150.20">
    <property type="entry name" value="5' to 3' exonuclease, C-terminal subdomain"/>
    <property type="match status" value="1"/>
</dbReference>
<dbReference type="FunFam" id="3.40.1170.60:FF:000001">
    <property type="entry name" value="DNA polymerase IV"/>
    <property type="match status" value="1"/>
</dbReference>
<evidence type="ECO:0000313" key="18">
    <source>
        <dbReference type="EMBL" id="KJF42107.1"/>
    </source>
</evidence>
<dbReference type="Pfam" id="PF11799">
    <property type="entry name" value="IMS_C"/>
    <property type="match status" value="1"/>
</dbReference>
<keyword evidence="7 15" id="KW-0235">DNA replication</keyword>
<dbReference type="RefSeq" id="WP_045032862.1">
    <property type="nucleotide sequence ID" value="NZ_JRHC01000006.1"/>
</dbReference>
<dbReference type="EMBL" id="JRHC01000006">
    <property type="protein sequence ID" value="KJF42107.1"/>
    <property type="molecule type" value="Genomic_DNA"/>
</dbReference>
<dbReference type="Proteomes" id="UP000032544">
    <property type="component" value="Unassembled WGS sequence"/>
</dbReference>
<feature type="compositionally biased region" description="Polar residues" evidence="16">
    <location>
        <begin position="381"/>
        <end position="392"/>
    </location>
</feature>
<comment type="cofactor">
    <cofactor evidence="15">
        <name>Mg(2+)</name>
        <dbReference type="ChEBI" id="CHEBI:18420"/>
    </cofactor>
    <text evidence="15">Binds 2 magnesium ions per subunit.</text>
</comment>
<evidence type="ECO:0000256" key="4">
    <source>
        <dbReference type="ARBA" id="ARBA00022490"/>
    </source>
</evidence>
<evidence type="ECO:0000256" key="10">
    <source>
        <dbReference type="ARBA" id="ARBA00022842"/>
    </source>
</evidence>
<dbReference type="InterPro" id="IPR001126">
    <property type="entry name" value="UmuC"/>
</dbReference>
<dbReference type="InterPro" id="IPR036775">
    <property type="entry name" value="DNA_pol_Y-fam_lit_finger_sf"/>
</dbReference>
<keyword evidence="8 15" id="KW-0479">Metal-binding</keyword>
<keyword evidence="4 15" id="KW-0963">Cytoplasm</keyword>
<dbReference type="PANTHER" id="PTHR11076:SF33">
    <property type="entry name" value="DNA POLYMERASE KAPPA"/>
    <property type="match status" value="1"/>
</dbReference>
<comment type="similarity">
    <text evidence="2 15">Belongs to the DNA polymerase type-Y family.</text>
</comment>
<dbReference type="CDD" id="cd03586">
    <property type="entry name" value="PolY_Pol_IV_kappa"/>
    <property type="match status" value="1"/>
</dbReference>
<evidence type="ECO:0000256" key="9">
    <source>
        <dbReference type="ARBA" id="ARBA00022763"/>
    </source>
</evidence>
<dbReference type="EC" id="2.7.7.7" evidence="15"/>
<dbReference type="GO" id="GO:0003887">
    <property type="term" value="F:DNA-directed DNA polymerase activity"/>
    <property type="evidence" value="ECO:0007669"/>
    <property type="project" value="UniProtKB-UniRule"/>
</dbReference>
<dbReference type="InterPro" id="IPR043502">
    <property type="entry name" value="DNA/RNA_pol_sf"/>
</dbReference>
<evidence type="ECO:0000256" key="15">
    <source>
        <dbReference type="HAMAP-Rule" id="MF_01113"/>
    </source>
</evidence>
<dbReference type="PATRIC" id="fig|1544798.3.peg.4175"/>
<feature type="binding site" evidence="15">
    <location>
        <position position="9"/>
    </location>
    <ligand>
        <name>Mg(2+)</name>
        <dbReference type="ChEBI" id="CHEBI:18420"/>
    </ligand>
</feature>
<comment type="subcellular location">
    <subcellularLocation>
        <location evidence="1 15">Cytoplasm</location>
    </subcellularLocation>
</comment>
<evidence type="ECO:0000256" key="14">
    <source>
        <dbReference type="ARBA" id="ARBA00049244"/>
    </source>
</evidence>
<evidence type="ECO:0000256" key="2">
    <source>
        <dbReference type="ARBA" id="ARBA00010945"/>
    </source>
</evidence>
<dbReference type="GO" id="GO:0042276">
    <property type="term" value="P:error-prone translesion synthesis"/>
    <property type="evidence" value="ECO:0007669"/>
    <property type="project" value="TreeGrafter"/>
</dbReference>
<comment type="subunit">
    <text evidence="15">Monomer.</text>
</comment>
<dbReference type="OrthoDB" id="9808813at2"/>
<dbReference type="GO" id="GO:0006281">
    <property type="term" value="P:DNA repair"/>
    <property type="evidence" value="ECO:0007669"/>
    <property type="project" value="UniProtKB-UniRule"/>
</dbReference>
<dbReference type="AlphaFoldDB" id="A0A0D8J5B9"/>
<evidence type="ECO:0000256" key="11">
    <source>
        <dbReference type="ARBA" id="ARBA00022932"/>
    </source>
</evidence>
<feature type="domain" description="UmuC" evidence="17">
    <location>
        <begin position="5"/>
        <end position="184"/>
    </location>
</feature>